<accession>A0A428FIV2</accession>
<evidence type="ECO:0000313" key="1">
    <source>
        <dbReference type="EMBL" id="RSJ60692.1"/>
    </source>
</evidence>
<sequence>MIINYNKNELLKVDESVYDIESNSFTKIYKLLFDTLILRRDTLSLLISDYFDSETNRNNYFLLHNTSKNRAIFKIREYKCRSLLKLYLSVNDNSIDIGRINRYNNKNFKEFYSKVCFEFLRDEGRLRTFDEKDVLNMIILSMNNEYSLAFMLYQLLYTDYTEWDDNIEFYDTEIKKLMSCDEEQQNYLFEQAKEKILSTNISHRITDKLLDNLWTKRNEKITDFYWFKQFGRRHQMSELKIIYVQWLLSGKEYSFSSRFNFIYDSLSFGKVVTRAKKSEKCIKASVNKLHWKRVRNKEKMDNFCREYLLLTDKLDSVFTNDFYSYKQNDIQLSVEYLLNTNKVDLSNVIENLSVSSLLRLEWILRFRVHRYNRDFSYTSRTIFDSMTSNSPFYWSGGEGVLEFYILKTIDSYYGDLYSDSQFLDGLKRNLISTLNFHNFTVSEYVELISEKVSTIDSISIFQKEEIIRKLNDLLYNTATNNNQSKPDYKKPYRYR</sequence>
<dbReference type="EMBL" id="RJPI01000019">
    <property type="protein sequence ID" value="RSJ60692.1"/>
    <property type="molecule type" value="Genomic_DNA"/>
</dbReference>
<evidence type="ECO:0000313" key="2">
    <source>
        <dbReference type="Proteomes" id="UP000280648"/>
    </source>
</evidence>
<protein>
    <submittedName>
        <fullName evidence="1">Uncharacterized protein</fullName>
    </submittedName>
</protein>
<proteinExistence type="predicted"/>
<reference evidence="1 2" key="1">
    <citation type="submission" date="2018-11" db="EMBL/GenBank/DDBJ databases">
        <title>Species Designations Belie Phenotypic and Genotypic Heterogeneity in Oral Streptococci.</title>
        <authorList>
            <person name="Velsko I."/>
        </authorList>
    </citation>
    <scope>NUCLEOTIDE SEQUENCE [LARGE SCALE GENOMIC DNA]</scope>
    <source>
        <strain evidence="1 2">BCC26</strain>
    </source>
</reference>
<organism evidence="1 2">
    <name type="scientific">Streptococcus oralis</name>
    <dbReference type="NCBI Taxonomy" id="1303"/>
    <lineage>
        <taxon>Bacteria</taxon>
        <taxon>Bacillati</taxon>
        <taxon>Bacillota</taxon>
        <taxon>Bacilli</taxon>
        <taxon>Lactobacillales</taxon>
        <taxon>Streptococcaceae</taxon>
        <taxon>Streptococcus</taxon>
    </lineage>
</organism>
<name>A0A428FIV2_STROR</name>
<comment type="caution">
    <text evidence="1">The sequence shown here is derived from an EMBL/GenBank/DDBJ whole genome shotgun (WGS) entry which is preliminary data.</text>
</comment>
<dbReference type="AlphaFoldDB" id="A0A428FIV2"/>
<gene>
    <name evidence="1" type="ORF">D8803_09310</name>
</gene>
<dbReference type="Proteomes" id="UP000280648">
    <property type="component" value="Unassembled WGS sequence"/>
</dbReference>